<comment type="caution">
    <text evidence="1">The sequence shown here is derived from an EMBL/GenBank/DDBJ whole genome shotgun (WGS) entry which is preliminary data.</text>
</comment>
<dbReference type="PANTHER" id="PTHR31206:SF1">
    <property type="entry name" value="LP10445P"/>
    <property type="match status" value="1"/>
</dbReference>
<gene>
    <name evidence="1" type="ORF">PYX00_000972</name>
</gene>
<protein>
    <submittedName>
        <fullName evidence="1">Uncharacterized protein</fullName>
    </submittedName>
</protein>
<dbReference type="InterPro" id="IPR028260">
    <property type="entry name" value="FAM177"/>
</dbReference>
<organism evidence="1">
    <name type="scientific">Menopon gallinae</name>
    <name type="common">poultry shaft louse</name>
    <dbReference type="NCBI Taxonomy" id="328185"/>
    <lineage>
        <taxon>Eukaryota</taxon>
        <taxon>Metazoa</taxon>
        <taxon>Ecdysozoa</taxon>
        <taxon>Arthropoda</taxon>
        <taxon>Hexapoda</taxon>
        <taxon>Insecta</taxon>
        <taxon>Pterygota</taxon>
        <taxon>Neoptera</taxon>
        <taxon>Paraneoptera</taxon>
        <taxon>Psocodea</taxon>
        <taxon>Troctomorpha</taxon>
        <taxon>Phthiraptera</taxon>
        <taxon>Amblycera</taxon>
        <taxon>Menoponidae</taxon>
        <taxon>Menopon</taxon>
    </lineage>
</organism>
<dbReference type="PANTHER" id="PTHR31206">
    <property type="entry name" value="LP10445P"/>
    <property type="match status" value="1"/>
</dbReference>
<reference evidence="1" key="1">
    <citation type="journal article" date="2024" name="Gigascience">
        <title>Chromosome-level genome of the poultry shaft louse Menopon gallinae provides insight into the host-switching and adaptive evolution of parasitic lice.</title>
        <authorList>
            <person name="Xu Y."/>
            <person name="Ma L."/>
            <person name="Liu S."/>
            <person name="Liang Y."/>
            <person name="Liu Q."/>
            <person name="He Z."/>
            <person name="Tian L."/>
            <person name="Duan Y."/>
            <person name="Cai W."/>
            <person name="Li H."/>
            <person name="Song F."/>
        </authorList>
    </citation>
    <scope>NUCLEOTIDE SEQUENCE</scope>
    <source>
        <strain evidence="1">Cailab_2023a</strain>
    </source>
</reference>
<dbReference type="Pfam" id="PF14774">
    <property type="entry name" value="FAM177"/>
    <property type="match status" value="1"/>
</dbReference>
<evidence type="ECO:0000313" key="1">
    <source>
        <dbReference type="EMBL" id="KAL0279402.1"/>
    </source>
</evidence>
<dbReference type="EMBL" id="JARGDH010000001">
    <property type="protein sequence ID" value="KAL0279402.1"/>
    <property type="molecule type" value="Genomic_DNA"/>
</dbReference>
<sequence length="119" mass="13751">MDSYTEMKCAEPPSSETVQMSGKRVLHFSDGTLDLDELDTPQVVEQPAPVDPQTLTWGPWMWYYTVFAGSKALEACDYMGEFLAEFFGITTPKYQYEIDEYHRMKREVSSIIYPKEIKS</sequence>
<dbReference type="AlphaFoldDB" id="A0AAW2IAJ9"/>
<name>A0AAW2IAJ9_9NEOP</name>
<accession>A0AAW2IAJ9</accession>
<proteinExistence type="predicted"/>